<keyword evidence="3" id="KW-0443">Lipid metabolism</keyword>
<dbReference type="Gene3D" id="3.40.50.12780">
    <property type="entry name" value="N-terminal domain of ligase-like"/>
    <property type="match status" value="1"/>
</dbReference>
<dbReference type="InterPro" id="IPR000873">
    <property type="entry name" value="AMP-dep_synth/lig_dom"/>
</dbReference>
<evidence type="ECO:0000256" key="3">
    <source>
        <dbReference type="ARBA" id="ARBA00023098"/>
    </source>
</evidence>
<dbReference type="InterPro" id="IPR042099">
    <property type="entry name" value="ANL_N_sf"/>
</dbReference>
<dbReference type="Proteomes" id="UP001370348">
    <property type="component" value="Chromosome"/>
</dbReference>
<keyword evidence="1 5" id="KW-0436">Ligase</keyword>
<dbReference type="InterPro" id="IPR020845">
    <property type="entry name" value="AMP-binding_CS"/>
</dbReference>
<evidence type="ECO:0000256" key="1">
    <source>
        <dbReference type="ARBA" id="ARBA00022598"/>
    </source>
</evidence>
<dbReference type="Pfam" id="PF00501">
    <property type="entry name" value="AMP-binding"/>
    <property type="match status" value="1"/>
</dbReference>
<accession>A0ABZ2M2J4</accession>
<protein>
    <submittedName>
        <fullName evidence="5">Long-chain fatty acid--CoA ligase</fullName>
    </submittedName>
</protein>
<sequence length="658" mass="73676">MFEKTDTKLLERESVARRPAIAITPHCKTLPELFLTRVAKTPDNVAWKRKSGGNWIGSTWAEFYEAAASFATWLLDAKLNIGDKITIVGSTRPEWCVADMGGLLAGAVTVGAYPTLAPEQLAYILEHSDSRFIIVEDAEQLEKVLGALPRLPKVEAVLVWETRGLERVMAEEPRVRPFSDCILSRVDRARIETRVSQIDEKNTAIIVYTSGTTGPPKGAMLSNRNIVALLTGLSMIPLAEGDICLSFLPMAHAAERIVGHYVRINYGTATAYATSTSAVINELRELRPSLFGSVPRIFEKAYARIQNEVAKAPPLKQGIFRWAERVAESTVAHWQEGKPIPRTLRLQYQLADRLVYRKLRDIFGGRARFFLTGAAPIPKKILEFFWGIGFPIYEVYGMTEATAVTHMNRPGGVRLGSVGRVVDFVEEKLAPDGEILVRGDVVFQGYYKAPEATAEIIDKDGWLHTGDIGKYDRDGYLYIIDRKKHLIITAGGKNLTPSNIENEIKCEDSIISQVHAHGDRRAYVTALVSISPIEGIEWAVQKGLVERPDISERMKKALLDNPLSQPEGLDALMKRLTMEADVRRRIAEAVRRGNQKLSRVEQVKRVYILDREFSLDRDEITPTLKIKRKNVEKTFGSVFDRLYEDPSFGISVSEAAER</sequence>
<evidence type="ECO:0000313" key="6">
    <source>
        <dbReference type="Proteomes" id="UP001370348"/>
    </source>
</evidence>
<dbReference type="RefSeq" id="WP_394827072.1">
    <property type="nucleotide sequence ID" value="NZ_CP089984.1"/>
</dbReference>
<dbReference type="PANTHER" id="PTHR43272:SF32">
    <property type="entry name" value="AMP-DEPENDENT SYNTHETASE_LIGASE DOMAIN-CONTAINING PROTEIN"/>
    <property type="match status" value="1"/>
</dbReference>
<dbReference type="GO" id="GO:0016874">
    <property type="term" value="F:ligase activity"/>
    <property type="evidence" value="ECO:0007669"/>
    <property type="project" value="UniProtKB-KW"/>
</dbReference>
<dbReference type="PANTHER" id="PTHR43272">
    <property type="entry name" value="LONG-CHAIN-FATTY-ACID--COA LIGASE"/>
    <property type="match status" value="1"/>
</dbReference>
<evidence type="ECO:0000256" key="2">
    <source>
        <dbReference type="ARBA" id="ARBA00022832"/>
    </source>
</evidence>
<dbReference type="PROSITE" id="PS00455">
    <property type="entry name" value="AMP_BINDING"/>
    <property type="match status" value="1"/>
</dbReference>
<evidence type="ECO:0000313" key="5">
    <source>
        <dbReference type="EMBL" id="WXB17438.1"/>
    </source>
</evidence>
<reference evidence="5 6" key="1">
    <citation type="submission" date="2021-12" db="EMBL/GenBank/DDBJ databases">
        <title>Discovery of the Pendulisporaceae a myxobacterial family with distinct sporulation behavior and unique specialized metabolism.</title>
        <authorList>
            <person name="Garcia R."/>
            <person name="Popoff A."/>
            <person name="Bader C.D."/>
            <person name="Loehr J."/>
            <person name="Walesch S."/>
            <person name="Walt C."/>
            <person name="Boldt J."/>
            <person name="Bunk B."/>
            <person name="Haeckl F.J.F.P.J."/>
            <person name="Gunesch A.P."/>
            <person name="Birkelbach J."/>
            <person name="Nuebel U."/>
            <person name="Pietschmann T."/>
            <person name="Bach T."/>
            <person name="Mueller R."/>
        </authorList>
    </citation>
    <scope>NUCLEOTIDE SEQUENCE [LARGE SCALE GENOMIC DNA]</scope>
    <source>
        <strain evidence="5 6">MSr11954</strain>
    </source>
</reference>
<feature type="domain" description="AMP-dependent synthetase/ligase" evidence="4">
    <location>
        <begin position="36"/>
        <end position="447"/>
    </location>
</feature>
<organism evidence="5 6">
    <name type="scientific">Pendulispora albinea</name>
    <dbReference type="NCBI Taxonomy" id="2741071"/>
    <lineage>
        <taxon>Bacteria</taxon>
        <taxon>Pseudomonadati</taxon>
        <taxon>Myxococcota</taxon>
        <taxon>Myxococcia</taxon>
        <taxon>Myxococcales</taxon>
        <taxon>Sorangiineae</taxon>
        <taxon>Pendulisporaceae</taxon>
        <taxon>Pendulispora</taxon>
    </lineage>
</organism>
<keyword evidence="6" id="KW-1185">Reference proteome</keyword>
<dbReference type="EMBL" id="CP089984">
    <property type="protein sequence ID" value="WXB17438.1"/>
    <property type="molecule type" value="Genomic_DNA"/>
</dbReference>
<dbReference type="CDD" id="cd05907">
    <property type="entry name" value="VL_LC_FACS_like"/>
    <property type="match status" value="1"/>
</dbReference>
<dbReference type="SUPFAM" id="SSF56801">
    <property type="entry name" value="Acetyl-CoA synthetase-like"/>
    <property type="match status" value="1"/>
</dbReference>
<proteinExistence type="predicted"/>
<keyword evidence="2" id="KW-0276">Fatty acid metabolism</keyword>
<evidence type="ECO:0000259" key="4">
    <source>
        <dbReference type="Pfam" id="PF00501"/>
    </source>
</evidence>
<gene>
    <name evidence="5" type="ORF">LZC94_09170</name>
</gene>
<name>A0ABZ2M2J4_9BACT</name>